<dbReference type="InterPro" id="IPR046755">
    <property type="entry name" value="VAS1_LD"/>
</dbReference>
<dbReference type="InterPro" id="IPR008388">
    <property type="entry name" value="Ac45_acc_su"/>
</dbReference>
<feature type="domain" description="V-type proton ATPase subunit S1 luminal" evidence="1">
    <location>
        <begin position="31"/>
        <end position="90"/>
    </location>
</feature>
<protein>
    <submittedName>
        <fullName evidence="3">V-type proton ATPase subunit S1-like</fullName>
    </submittedName>
</protein>
<proteinExistence type="predicted"/>
<name>A0A6P3GQT5_BISBB</name>
<dbReference type="KEGG" id="bbis:104981411"/>
<evidence type="ECO:0000259" key="1">
    <source>
        <dbReference type="Pfam" id="PF05827"/>
    </source>
</evidence>
<dbReference type="RefSeq" id="XP_010828835.1">
    <property type="nucleotide sequence ID" value="XM_010830533.1"/>
</dbReference>
<dbReference type="GO" id="GO:0001671">
    <property type="term" value="F:ATPase activator activity"/>
    <property type="evidence" value="ECO:0007669"/>
    <property type="project" value="TreeGrafter"/>
</dbReference>
<organism evidence="2 3">
    <name type="scientific">Bison bison bison</name>
    <name type="common">North American plains bison</name>
    <dbReference type="NCBI Taxonomy" id="43346"/>
    <lineage>
        <taxon>Eukaryota</taxon>
        <taxon>Metazoa</taxon>
        <taxon>Chordata</taxon>
        <taxon>Craniata</taxon>
        <taxon>Vertebrata</taxon>
        <taxon>Euteleostomi</taxon>
        <taxon>Mammalia</taxon>
        <taxon>Eutheria</taxon>
        <taxon>Laurasiatheria</taxon>
        <taxon>Artiodactyla</taxon>
        <taxon>Ruminantia</taxon>
        <taxon>Pecora</taxon>
        <taxon>Bovidae</taxon>
        <taxon>Bovinae</taxon>
        <taxon>Bison</taxon>
    </lineage>
</organism>
<keyword evidence="2" id="KW-1185">Reference proteome</keyword>
<dbReference type="PANTHER" id="PTHR12471">
    <property type="entry name" value="VACUOLAR ATP SYNTHASE SUBUNIT S1"/>
    <property type="match status" value="1"/>
</dbReference>
<evidence type="ECO:0000313" key="3">
    <source>
        <dbReference type="RefSeq" id="XP_010828835.1"/>
    </source>
</evidence>
<gene>
    <name evidence="3" type="primary">LOC104981411</name>
</gene>
<dbReference type="Pfam" id="PF05827">
    <property type="entry name" value="VAS1_LD"/>
    <property type="match status" value="1"/>
</dbReference>
<dbReference type="GO" id="GO:0030641">
    <property type="term" value="P:regulation of cellular pH"/>
    <property type="evidence" value="ECO:0007669"/>
    <property type="project" value="TreeGrafter"/>
</dbReference>
<dbReference type="Proteomes" id="UP000515208">
    <property type="component" value="Unplaced"/>
</dbReference>
<dbReference type="GO" id="GO:0033176">
    <property type="term" value="C:proton-transporting V-type ATPase complex"/>
    <property type="evidence" value="ECO:0007669"/>
    <property type="project" value="TreeGrafter"/>
</dbReference>
<accession>A0A6P3GQT5</accession>
<evidence type="ECO:0000313" key="2">
    <source>
        <dbReference type="Proteomes" id="UP000515208"/>
    </source>
</evidence>
<dbReference type="AlphaFoldDB" id="A0A6P3GQT5"/>
<sequence>MVTGGLGRQLLQRTVVPPTMNVPVSYNDSYDTRILFWAQNFSVAYGEHWEDLTSRTFGVQDLNLTGSFWNDSVARLVLTYDSLFGTMVTFK</sequence>
<dbReference type="GeneID" id="104981411"/>
<reference evidence="3" key="1">
    <citation type="submission" date="2025-08" db="UniProtKB">
        <authorList>
            <consortium name="RefSeq"/>
        </authorList>
    </citation>
    <scope>IDENTIFICATION</scope>
    <source>
        <tissue evidence="3">Blood</tissue>
    </source>
</reference>
<dbReference type="PANTHER" id="PTHR12471:SF2">
    <property type="entry name" value="V-TYPE PROTON ATPASE SUBUNIT S1"/>
    <property type="match status" value="1"/>
</dbReference>